<dbReference type="STRING" id="584708.Apau_2292"/>
<dbReference type="SFLD" id="SFLDG01070">
    <property type="entry name" value="PLP-dependent"/>
    <property type="match status" value="1"/>
</dbReference>
<dbReference type="InterPro" id="IPR022459">
    <property type="entry name" value="Lysine_aminomutase"/>
</dbReference>
<evidence type="ECO:0000313" key="17">
    <source>
        <dbReference type="EMBL" id="EFQ24699.1"/>
    </source>
</evidence>
<dbReference type="Gene3D" id="3.20.20.70">
    <property type="entry name" value="Aldolase class I"/>
    <property type="match status" value="1"/>
</dbReference>
<gene>
    <name evidence="17" type="ORF">Apau_2292</name>
</gene>
<dbReference type="InterPro" id="IPR013785">
    <property type="entry name" value="Aldolase_TIM"/>
</dbReference>
<dbReference type="SFLD" id="SFLDS00029">
    <property type="entry name" value="Radical_SAM"/>
    <property type="match status" value="1"/>
</dbReference>
<dbReference type="HOGENOM" id="CLU_032161_0_0_0"/>
<comment type="cofactor">
    <cofactor evidence="2 15">
        <name>pyridoxal 5'-phosphate</name>
        <dbReference type="ChEBI" id="CHEBI:597326"/>
    </cofactor>
</comment>
<evidence type="ECO:0000256" key="9">
    <source>
        <dbReference type="ARBA" id="ARBA00022723"/>
    </source>
</evidence>
<dbReference type="FunFam" id="3.20.20.70:FF:000095">
    <property type="entry name" value="Lysine 2,3-aminomutase"/>
    <property type="match status" value="1"/>
</dbReference>
<evidence type="ECO:0000256" key="1">
    <source>
        <dbReference type="ARBA" id="ARBA00000911"/>
    </source>
</evidence>
<evidence type="ECO:0000313" key="18">
    <source>
        <dbReference type="Proteomes" id="UP000005096"/>
    </source>
</evidence>
<evidence type="ECO:0000256" key="10">
    <source>
        <dbReference type="ARBA" id="ARBA00022898"/>
    </source>
</evidence>
<keyword evidence="9 14" id="KW-0479">Metal-binding</keyword>
<feature type="domain" description="Radical SAM core" evidence="16">
    <location>
        <begin position="112"/>
        <end position="324"/>
    </location>
</feature>
<evidence type="ECO:0000256" key="11">
    <source>
        <dbReference type="ARBA" id="ARBA00023004"/>
    </source>
</evidence>
<feature type="binding site" evidence="14">
    <location>
        <position position="126"/>
    </location>
    <ligand>
        <name>[4Fe-4S] cluster</name>
        <dbReference type="ChEBI" id="CHEBI:49883"/>
        <note>4Fe-4S-S-AdoMet</note>
    </ligand>
</feature>
<evidence type="ECO:0000256" key="3">
    <source>
        <dbReference type="ARBA" id="ARBA00001966"/>
    </source>
</evidence>
<keyword evidence="10 15" id="KW-0663">Pyridoxal phosphate</keyword>
<name>E3CZR7_9BACT</name>
<dbReference type="PIRSF" id="PIRSF004911">
    <property type="entry name" value="DUF160"/>
    <property type="match status" value="1"/>
</dbReference>
<dbReference type="Gene3D" id="6.20.120.40">
    <property type="match status" value="1"/>
</dbReference>
<dbReference type="NCBIfam" id="TIGR00238">
    <property type="entry name" value="KamA family radical SAM protein"/>
    <property type="match status" value="1"/>
</dbReference>
<keyword evidence="8" id="KW-0949">S-adenosyl-L-methionine</keyword>
<keyword evidence="18" id="KW-1185">Reference proteome</keyword>
<dbReference type="NCBIfam" id="TIGR03820">
    <property type="entry name" value="lys_2_3_AblA"/>
    <property type="match status" value="1"/>
</dbReference>
<dbReference type="PaxDb" id="584708-Apau_2292"/>
<dbReference type="GO" id="GO:0051539">
    <property type="term" value="F:4 iron, 4 sulfur cluster binding"/>
    <property type="evidence" value="ECO:0007669"/>
    <property type="project" value="UniProtKB-KW"/>
</dbReference>
<dbReference type="Gene3D" id="6.10.140.1170">
    <property type="match status" value="1"/>
</dbReference>
<evidence type="ECO:0000256" key="14">
    <source>
        <dbReference type="PIRSR" id="PIRSR004911-1"/>
    </source>
</evidence>
<dbReference type="GO" id="GO:0050066">
    <property type="term" value="F:L-lysine 2,3-aminomutase activity"/>
    <property type="evidence" value="ECO:0007669"/>
    <property type="project" value="UniProtKB-EC"/>
</dbReference>
<protein>
    <recommendedName>
        <fullName evidence="6">L-lysine 2,3-aminomutase</fullName>
        <ecNumber evidence="5">5.4.3.2</ecNumber>
    </recommendedName>
</protein>
<dbReference type="InterPro" id="IPR025895">
    <property type="entry name" value="LAM_C_dom"/>
</dbReference>
<dbReference type="EMBL" id="CM001022">
    <property type="protein sequence ID" value="EFQ24699.1"/>
    <property type="molecule type" value="Genomic_DNA"/>
</dbReference>
<keyword evidence="12 14" id="KW-0411">Iron-sulfur</keyword>
<dbReference type="SUPFAM" id="SSF102114">
    <property type="entry name" value="Radical SAM enzymes"/>
    <property type="match status" value="1"/>
</dbReference>
<dbReference type="Proteomes" id="UP000005096">
    <property type="component" value="Chromosome"/>
</dbReference>
<dbReference type="EC" id="5.4.3.2" evidence="5"/>
<keyword evidence="11" id="KW-0408">Iron</keyword>
<dbReference type="InterPro" id="IPR058240">
    <property type="entry name" value="rSAM_sf"/>
</dbReference>
<dbReference type="Pfam" id="PF12544">
    <property type="entry name" value="LAM_C"/>
    <property type="match status" value="1"/>
</dbReference>
<comment type="similarity">
    <text evidence="4">Belongs to the radical SAM superfamily. KamA family.</text>
</comment>
<evidence type="ECO:0000256" key="15">
    <source>
        <dbReference type="PIRSR" id="PIRSR603739-50"/>
    </source>
</evidence>
<dbReference type="CDD" id="cd01335">
    <property type="entry name" value="Radical_SAM"/>
    <property type="match status" value="1"/>
</dbReference>
<dbReference type="eggNOG" id="COG1509">
    <property type="taxonomic scope" value="Bacteria"/>
</dbReference>
<organism evidence="17 18">
    <name type="scientific">Aminomonas paucivorans DSM 12260</name>
    <dbReference type="NCBI Taxonomy" id="584708"/>
    <lineage>
        <taxon>Bacteria</taxon>
        <taxon>Thermotogati</taxon>
        <taxon>Synergistota</taxon>
        <taxon>Synergistia</taxon>
        <taxon>Synergistales</taxon>
        <taxon>Synergistaceae</taxon>
        <taxon>Aminomonas</taxon>
    </lineage>
</organism>
<comment type="catalytic activity">
    <reaction evidence="1">
        <text>L-lysine = (3S)-3,6-diaminohexanoate</text>
        <dbReference type="Rhea" id="RHEA:19177"/>
        <dbReference type="ChEBI" id="CHEBI:32551"/>
        <dbReference type="ChEBI" id="CHEBI:57434"/>
        <dbReference type="EC" id="5.4.3.2"/>
    </reaction>
</comment>
<proteinExistence type="inferred from homology"/>
<keyword evidence="13 17" id="KW-0413">Isomerase</keyword>
<evidence type="ECO:0000259" key="16">
    <source>
        <dbReference type="PROSITE" id="PS51918"/>
    </source>
</evidence>
<feature type="binding site" evidence="14">
    <location>
        <position position="133"/>
    </location>
    <ligand>
        <name>[4Fe-4S] cluster</name>
        <dbReference type="ChEBI" id="CHEBI:49883"/>
        <note>4Fe-4S-S-AdoMet</note>
    </ligand>
</feature>
<evidence type="ECO:0000256" key="2">
    <source>
        <dbReference type="ARBA" id="ARBA00001933"/>
    </source>
</evidence>
<comment type="cofactor">
    <cofactor evidence="3">
        <name>[4Fe-4S] cluster</name>
        <dbReference type="ChEBI" id="CHEBI:49883"/>
    </cofactor>
</comment>
<dbReference type="InterPro" id="IPR003739">
    <property type="entry name" value="Lys_aminomutase/Glu_NH3_mut"/>
</dbReference>
<dbReference type="AlphaFoldDB" id="E3CZR7"/>
<feature type="modified residue" description="N6-(pyridoxal phosphate)lysine" evidence="15">
    <location>
        <position position="338"/>
    </location>
</feature>
<evidence type="ECO:0000256" key="13">
    <source>
        <dbReference type="ARBA" id="ARBA00023235"/>
    </source>
</evidence>
<evidence type="ECO:0000256" key="6">
    <source>
        <dbReference type="ARBA" id="ARBA00022363"/>
    </source>
</evidence>
<reference evidence="17 18" key="1">
    <citation type="journal article" date="2010" name="Stand. Genomic Sci.">
        <title>Non-contiguous finished genome sequence of Aminomonas paucivorans type strain (GLU-3).</title>
        <authorList>
            <person name="Pitluck S."/>
            <person name="Yasawong M."/>
            <person name="Held B."/>
            <person name="Lapidus A."/>
            <person name="Nolan M."/>
            <person name="Copeland A."/>
            <person name="Lucas S."/>
            <person name="Del Rio T.G."/>
            <person name="Tice H."/>
            <person name="Cheng J.F."/>
            <person name="Chertkov O."/>
            <person name="Goodwin L."/>
            <person name="Tapia R."/>
            <person name="Han C."/>
            <person name="Liolios K."/>
            <person name="Ivanova N."/>
            <person name="Mavromatis K."/>
            <person name="Ovchinnikova G."/>
            <person name="Pati A."/>
            <person name="Chen A."/>
            <person name="Palaniappan K."/>
            <person name="Land M."/>
            <person name="Hauser L."/>
            <person name="Chang Y.J."/>
            <person name="Jeffries C.D."/>
            <person name="Pukall R."/>
            <person name="Spring S."/>
            <person name="Rohde M."/>
            <person name="Sikorski J."/>
            <person name="Goker M."/>
            <person name="Woyke T."/>
            <person name="Bristow J."/>
            <person name="Eisen J.A."/>
            <person name="Markowitz V."/>
            <person name="Hugenholtz P."/>
            <person name="Kyrpides N.C."/>
            <person name="Klenk H.P."/>
        </authorList>
    </citation>
    <scope>NUCLEOTIDE SEQUENCE [LARGE SCALE GENOMIC DNA]</scope>
    <source>
        <strain evidence="17 18">DSM 12260</strain>
    </source>
</reference>
<dbReference type="PANTHER" id="PTHR30538">
    <property type="entry name" value="LYSINE 2,3-AMINOMUTASE-RELATED"/>
    <property type="match status" value="1"/>
</dbReference>
<dbReference type="InterPro" id="IPR007197">
    <property type="entry name" value="rSAM"/>
</dbReference>
<dbReference type="GO" id="GO:0046872">
    <property type="term" value="F:metal ion binding"/>
    <property type="evidence" value="ECO:0007669"/>
    <property type="project" value="UniProtKB-KW"/>
</dbReference>
<evidence type="ECO:0000256" key="7">
    <source>
        <dbReference type="ARBA" id="ARBA00022485"/>
    </source>
</evidence>
<dbReference type="Pfam" id="PF04055">
    <property type="entry name" value="Radical_SAM"/>
    <property type="match status" value="1"/>
</dbReference>
<dbReference type="SFLD" id="SFLDF00283">
    <property type="entry name" value="L-lysine_2_3-aminomutase_(LAM"/>
    <property type="match status" value="1"/>
</dbReference>
<evidence type="ECO:0000256" key="4">
    <source>
        <dbReference type="ARBA" id="ARBA00008703"/>
    </source>
</evidence>
<keyword evidence="7 14" id="KW-0004">4Fe-4S</keyword>
<accession>E3CZR7</accession>
<evidence type="ECO:0000256" key="8">
    <source>
        <dbReference type="ARBA" id="ARBA00022691"/>
    </source>
</evidence>
<dbReference type="PROSITE" id="PS51918">
    <property type="entry name" value="RADICAL_SAM"/>
    <property type="match status" value="1"/>
</dbReference>
<sequence>MRDYRDIELWKDVTEAQWNDWRWQVANRITTVEVLRRVIPLSDPEAREIQESLGALRMAITPYYASLIDPKDPEDPVRRQAVPSILETHVAETDLRDPLHEDVDSPVPGLTHRYPDRGILLLTDQCSMYCRHCTRRRKAGETDHAYSRDRIAAALDYIRRTPTFRDVLFTGGDPFLVDDGTLDWVLTEVGSIPHVEIVRFGTRTPVVMPQRITDDLCALLKRHHPVWVNTHFNHPREITPQSRAACAKLANAGIPLGNQSVLLKGVNDCPYVFRELNQQLLTLRVRPYYIYQCDLSQGIEHFRTPVAKGLEIMEYLRGHTSGMAVPTFIVDAPGGGGKIPLLPNYLVSMSDKRVVLRNYEGVFSTYAEPADRISRCPEHCAAFCDRQKGFSREGLIPLLEGDSISLEPAALSRRERGTHQGS</sequence>
<feature type="binding site" evidence="14">
    <location>
        <position position="130"/>
    </location>
    <ligand>
        <name>[4Fe-4S] cluster</name>
        <dbReference type="ChEBI" id="CHEBI:49883"/>
        <note>4Fe-4S-S-AdoMet</note>
    </ligand>
</feature>
<dbReference type="PANTHER" id="PTHR30538:SF1">
    <property type="entry name" value="L-LYSINE 2,3-AMINOMUTASE"/>
    <property type="match status" value="1"/>
</dbReference>
<evidence type="ECO:0000256" key="5">
    <source>
        <dbReference type="ARBA" id="ARBA00012144"/>
    </source>
</evidence>
<evidence type="ECO:0000256" key="12">
    <source>
        <dbReference type="ARBA" id="ARBA00023014"/>
    </source>
</evidence>